<evidence type="ECO:0000256" key="13">
    <source>
        <dbReference type="PIRSR" id="PIRSR016308-1"/>
    </source>
</evidence>
<dbReference type="GO" id="GO:0004843">
    <property type="term" value="F:cysteine-type deubiquitinase activity"/>
    <property type="evidence" value="ECO:0007669"/>
    <property type="project" value="UniProtKB-UniRule"/>
</dbReference>
<dbReference type="Gene3D" id="3.90.70.10">
    <property type="entry name" value="Cysteine proteinases"/>
    <property type="match status" value="2"/>
</dbReference>
<dbReference type="CDD" id="cd14384">
    <property type="entry name" value="UBA1_UBP13"/>
    <property type="match status" value="1"/>
</dbReference>
<keyword evidence="3 12" id="KW-0645">Protease</keyword>
<keyword evidence="8 12" id="KW-0378">Hydrolase</keyword>
<feature type="active site" description="Nucleophile" evidence="13">
    <location>
        <position position="326"/>
    </location>
</feature>
<dbReference type="Pfam" id="PF00443">
    <property type="entry name" value="UCH"/>
    <property type="match status" value="1"/>
</dbReference>
<evidence type="ECO:0000256" key="7">
    <source>
        <dbReference type="ARBA" id="ARBA00022786"/>
    </source>
</evidence>
<dbReference type="FunFam" id="3.30.40.10:FF:000770">
    <property type="entry name" value="Ubiquitin carboxyl-terminal hydrolase"/>
    <property type="match status" value="1"/>
</dbReference>
<evidence type="ECO:0000256" key="1">
    <source>
        <dbReference type="ARBA" id="ARBA00000707"/>
    </source>
</evidence>
<feature type="binding site" evidence="14">
    <location>
        <position position="195"/>
    </location>
    <ligand>
        <name>Zn(2+)</name>
        <dbReference type="ChEBI" id="CHEBI:29105"/>
    </ligand>
</feature>
<dbReference type="FunFam" id="3.90.70.10:FF:000063">
    <property type="entry name" value="Ubiquitin carboxyl-terminal hydrolase"/>
    <property type="match status" value="1"/>
</dbReference>
<feature type="binding site" evidence="14">
    <location>
        <position position="212"/>
    </location>
    <ligand>
        <name>Zn(2+)</name>
        <dbReference type="ChEBI" id="CHEBI:29105"/>
    </ligand>
</feature>
<dbReference type="SUPFAM" id="SSF57850">
    <property type="entry name" value="RING/U-box"/>
    <property type="match status" value="1"/>
</dbReference>
<dbReference type="InterPro" id="IPR001607">
    <property type="entry name" value="Znf_UBP"/>
</dbReference>
<evidence type="ECO:0000313" key="21">
    <source>
        <dbReference type="Proteomes" id="UP001046870"/>
    </source>
</evidence>
<feature type="domain" description="USP" evidence="18">
    <location>
        <begin position="317"/>
        <end position="857"/>
    </location>
</feature>
<keyword evidence="7 12" id="KW-0833">Ubl conjugation pathway</keyword>
<evidence type="ECO:0000259" key="17">
    <source>
        <dbReference type="PROSITE" id="PS50030"/>
    </source>
</evidence>
<dbReference type="InterPro" id="IPR015940">
    <property type="entry name" value="UBA"/>
</dbReference>
<evidence type="ECO:0000256" key="8">
    <source>
        <dbReference type="ARBA" id="ARBA00022801"/>
    </source>
</evidence>
<dbReference type="GO" id="GO:0016579">
    <property type="term" value="P:protein deubiquitination"/>
    <property type="evidence" value="ECO:0007669"/>
    <property type="project" value="InterPro"/>
</dbReference>
<dbReference type="FunFam" id="1.10.8.10:FF:000016">
    <property type="entry name" value="Ubiquitin carboxyl-terminal hydrolase"/>
    <property type="match status" value="1"/>
</dbReference>
<evidence type="ECO:0000313" key="20">
    <source>
        <dbReference type="EMBL" id="KAG7488088.1"/>
    </source>
</evidence>
<dbReference type="Pfam" id="PF02148">
    <property type="entry name" value="zf-UBP"/>
    <property type="match status" value="1"/>
</dbReference>
<dbReference type="InterPro" id="IPR041432">
    <property type="entry name" value="UBP13_Znf-UBP_var"/>
</dbReference>
<evidence type="ECO:0000256" key="16">
    <source>
        <dbReference type="SAM" id="MobiDB-lite"/>
    </source>
</evidence>
<dbReference type="PROSITE" id="PS50271">
    <property type="entry name" value="ZF_UBP"/>
    <property type="match status" value="1"/>
</dbReference>
<evidence type="ECO:0000256" key="4">
    <source>
        <dbReference type="ARBA" id="ARBA00022723"/>
    </source>
</evidence>
<dbReference type="InterPro" id="IPR016652">
    <property type="entry name" value="Ubiquitinyl_hydrolase"/>
</dbReference>
<feature type="active site" description="Proton acceptor" evidence="13">
    <location>
        <position position="819"/>
    </location>
</feature>
<keyword evidence="9 12" id="KW-0788">Thiol protease</keyword>
<dbReference type="InterPro" id="IPR028889">
    <property type="entry name" value="USP"/>
</dbReference>
<dbReference type="CDD" id="cd14386">
    <property type="entry name" value="UBA2_UBP5"/>
    <property type="match status" value="1"/>
</dbReference>
<evidence type="ECO:0000256" key="3">
    <source>
        <dbReference type="ARBA" id="ARBA00022670"/>
    </source>
</evidence>
<dbReference type="Gene3D" id="3.30.40.10">
    <property type="entry name" value="Zinc/RING finger domain, C3HC4 (zinc finger)"/>
    <property type="match status" value="2"/>
</dbReference>
<dbReference type="Gene3D" id="1.10.8.10">
    <property type="entry name" value="DNA helicase RuvA subunit, C-terminal domain"/>
    <property type="match status" value="2"/>
</dbReference>
<dbReference type="Pfam" id="PF00627">
    <property type="entry name" value="UBA"/>
    <property type="match status" value="2"/>
</dbReference>
<keyword evidence="21" id="KW-1185">Reference proteome</keyword>
<comment type="catalytic activity">
    <reaction evidence="1 12">
        <text>Thiol-dependent hydrolysis of ester, thioester, amide, peptide and isopeptide bonds formed by the C-terminal Gly of ubiquitin (a 76-residue protein attached to proteins as an intracellular targeting signal).</text>
        <dbReference type="EC" id="3.4.19.12"/>
    </reaction>
</comment>
<evidence type="ECO:0000256" key="2">
    <source>
        <dbReference type="ARBA" id="ARBA00009085"/>
    </source>
</evidence>
<keyword evidence="10 12" id="KW-0862">Zinc</keyword>
<dbReference type="FunFam" id="3.30.40.10:FF:000026">
    <property type="entry name" value="Ubiquitin carboxyl-terminal hydrolase"/>
    <property type="match status" value="1"/>
</dbReference>
<evidence type="ECO:0000256" key="15">
    <source>
        <dbReference type="PROSITE-ProRule" id="PRU00502"/>
    </source>
</evidence>
<dbReference type="EMBL" id="JAFDVH010000002">
    <property type="protein sequence ID" value="KAG7488088.1"/>
    <property type="molecule type" value="Genomic_DNA"/>
</dbReference>
<feature type="domain" description="UBA" evidence="17">
    <location>
        <begin position="710"/>
        <end position="750"/>
    </location>
</feature>
<protein>
    <recommendedName>
        <fullName evidence="12">Ubiquitin carboxyl-terminal hydrolase</fullName>
        <ecNumber evidence="12">3.4.19.12</ecNumber>
    </recommendedName>
</protein>
<dbReference type="InterPro" id="IPR038765">
    <property type="entry name" value="Papain-like_cys_pep_sf"/>
</dbReference>
<feature type="compositionally biased region" description="Polar residues" evidence="16">
    <location>
        <begin position="769"/>
        <end position="786"/>
    </location>
</feature>
<comment type="caution">
    <text evidence="20">The sequence shown here is derived from an EMBL/GenBank/DDBJ whole genome shotgun (WGS) entry which is preliminary data.</text>
</comment>
<keyword evidence="4 12" id="KW-0479">Metal-binding</keyword>
<feature type="domain" description="UBP-type" evidence="19">
    <location>
        <begin position="168"/>
        <end position="276"/>
    </location>
</feature>
<accession>A0A9D3QIF7</accession>
<keyword evidence="6 15" id="KW-0863">Zinc-finger</keyword>
<keyword evidence="5" id="KW-0677">Repeat</keyword>
<dbReference type="AlphaFoldDB" id="A0A9D3QIF7"/>
<name>A0A9D3QIF7_MEGAT</name>
<feature type="compositionally biased region" description="Low complexity" evidence="16">
    <location>
        <begin position="693"/>
        <end position="706"/>
    </location>
</feature>
<proteinExistence type="inferred from homology"/>
<dbReference type="PANTHER" id="PTHR21646:SF105">
    <property type="entry name" value="UBIQUITIN CARBOXYL-TERMINAL HYDROLASE 13"/>
    <property type="match status" value="1"/>
</dbReference>
<evidence type="ECO:0000256" key="14">
    <source>
        <dbReference type="PIRSR" id="PIRSR016308-3"/>
    </source>
</evidence>
<evidence type="ECO:0000256" key="9">
    <source>
        <dbReference type="ARBA" id="ARBA00022807"/>
    </source>
</evidence>
<feature type="region of interest" description="Disordered" evidence="16">
    <location>
        <begin position="693"/>
        <end position="713"/>
    </location>
</feature>
<keyword evidence="11" id="KW-0072">Autophagy</keyword>
<evidence type="ECO:0000259" key="18">
    <source>
        <dbReference type="PROSITE" id="PS50235"/>
    </source>
</evidence>
<dbReference type="SUPFAM" id="SSF46934">
    <property type="entry name" value="UBA-like"/>
    <property type="match status" value="1"/>
</dbReference>
<dbReference type="Pfam" id="PF17807">
    <property type="entry name" value="zf-UBP_var"/>
    <property type="match status" value="1"/>
</dbReference>
<dbReference type="GO" id="GO:0008270">
    <property type="term" value="F:zinc ion binding"/>
    <property type="evidence" value="ECO:0007669"/>
    <property type="project" value="UniProtKB-UniRule"/>
</dbReference>
<comment type="similarity">
    <text evidence="2 12">Belongs to the peptidase C19 family.</text>
</comment>
<dbReference type="CDD" id="cd02658">
    <property type="entry name" value="Peptidase_C19B"/>
    <property type="match status" value="1"/>
</dbReference>
<dbReference type="PANTHER" id="PTHR21646">
    <property type="entry name" value="UBIQUITIN CARBOXYL-TERMINAL HYDROLASE"/>
    <property type="match status" value="1"/>
</dbReference>
<evidence type="ECO:0000256" key="11">
    <source>
        <dbReference type="ARBA" id="ARBA00023006"/>
    </source>
</evidence>
<organism evidence="20 21">
    <name type="scientific">Megalops atlanticus</name>
    <name type="common">Tarpon</name>
    <name type="synonym">Clupea gigantea</name>
    <dbReference type="NCBI Taxonomy" id="7932"/>
    <lineage>
        <taxon>Eukaryota</taxon>
        <taxon>Metazoa</taxon>
        <taxon>Chordata</taxon>
        <taxon>Craniata</taxon>
        <taxon>Vertebrata</taxon>
        <taxon>Euteleostomi</taxon>
        <taxon>Actinopterygii</taxon>
        <taxon>Neopterygii</taxon>
        <taxon>Teleostei</taxon>
        <taxon>Elopiformes</taxon>
        <taxon>Megalopidae</taxon>
        <taxon>Megalops</taxon>
    </lineage>
</organism>
<dbReference type="SMART" id="SM00290">
    <property type="entry name" value="ZnF_UBP"/>
    <property type="match status" value="1"/>
</dbReference>
<sequence>MAADLGELLVPYMPTIRVPRTGDRVYKSECSFSYDSPESDGGLYVCMNTFLGFGREHVERHYRKTGQSVYMHLKRTVKEKATGAAGGAVPRRRNGKVFLDLELNCDFNGDDFEYEDEAKLVIFPDHFEIPLPNIEELPALVTIACDAVLNAMSAYKKQESDSWEEEIQVSKHARSLRQQDNGVRIPPSGWKCSKCEMRDNLWLNLTDGAVLCGKWFFDGSGGNGHALQHYKETNFPLAVKLGTITPDGADVYSFDEEEAVLDPHLADHLAHFGIDMLQMQKRENGHTDNEVRPRVTEWEVIQESGLKLKPVYGSGYTGIRNLGNSCYLGTTMQVLFSIPEFQRAYVGNLQRIFDYSPLDPTQDFATQMAKLGHGLLSGQYSKPPVKSELIEQVMKEEHKVLVWHQQKGISPRMFKALVSKGHPEFSSNRQQDAHEFFLHMINLVERNSAGSENPSDVFRFLVEERVQCCQSRKVRYTQRVDYLMQLPVPIEAATNREELIAYEAKRREAEEHMRTPPDPVRAKIPFTACLQAFTEPENVPDFWSSALQAKSAGVKTSRFASFPEYLVVQIKKFTFGVDWVPKKLDLSIDVPDFLDLSRLRATGMQAGEEELPDLTPPIVIPEDTTDSSMNNFMDSPEIDESSVMQLAEMGFPLEACRKAVYYTGNMGPEMAFNWIIAHMEEPDFAEPLAVPSIAEASPSSPSQAPSLDNQPPEESVAILTSMGFPRHQSIQALKATNNNLERALDWIFTHPDSEEGSEAASDMADTEPNDNAFSSANAHTDSTLSPDQDPVGPRIKDGPGRYELFAFISHMGTSTMSGHYVCHIKKEGRWVIYNDHKVCLSERPPKDLGYIYFYHRLSSS</sequence>
<dbReference type="PROSITE" id="PS50235">
    <property type="entry name" value="USP_3"/>
    <property type="match status" value="1"/>
</dbReference>
<dbReference type="GO" id="GO:0006508">
    <property type="term" value="P:proteolysis"/>
    <property type="evidence" value="ECO:0007669"/>
    <property type="project" value="UniProtKB-KW"/>
</dbReference>
<evidence type="ECO:0000256" key="12">
    <source>
        <dbReference type="PIRNR" id="PIRNR016308"/>
    </source>
</evidence>
<evidence type="ECO:0000256" key="5">
    <source>
        <dbReference type="ARBA" id="ARBA00022737"/>
    </source>
</evidence>
<dbReference type="InterPro" id="IPR009060">
    <property type="entry name" value="UBA-like_sf"/>
</dbReference>
<dbReference type="EC" id="3.4.19.12" evidence="12"/>
<evidence type="ECO:0000256" key="6">
    <source>
        <dbReference type="ARBA" id="ARBA00022771"/>
    </source>
</evidence>
<dbReference type="InterPro" id="IPR050185">
    <property type="entry name" value="Ub_carboxyl-term_hydrolase"/>
</dbReference>
<feature type="binding site" evidence="14">
    <location>
        <position position="225"/>
    </location>
    <ligand>
        <name>Zn(2+)</name>
        <dbReference type="ChEBI" id="CHEBI:29105"/>
    </ligand>
</feature>
<dbReference type="PROSITE" id="PS00973">
    <property type="entry name" value="USP_2"/>
    <property type="match status" value="1"/>
</dbReference>
<dbReference type="PROSITE" id="PS50030">
    <property type="entry name" value="UBA"/>
    <property type="match status" value="2"/>
</dbReference>
<feature type="region of interest" description="Disordered" evidence="16">
    <location>
        <begin position="753"/>
        <end position="796"/>
    </location>
</feature>
<dbReference type="GO" id="GO:0006914">
    <property type="term" value="P:autophagy"/>
    <property type="evidence" value="ECO:0007669"/>
    <property type="project" value="UniProtKB-KW"/>
</dbReference>
<feature type="binding site" evidence="14">
    <location>
        <position position="192"/>
    </location>
    <ligand>
        <name>Zn(2+)</name>
        <dbReference type="ChEBI" id="CHEBI:29105"/>
    </ligand>
</feature>
<dbReference type="InterPro" id="IPR001394">
    <property type="entry name" value="Peptidase_C19_UCH"/>
</dbReference>
<dbReference type="SUPFAM" id="SSF54001">
    <property type="entry name" value="Cysteine proteinases"/>
    <property type="match status" value="1"/>
</dbReference>
<dbReference type="Proteomes" id="UP001046870">
    <property type="component" value="Chromosome 2"/>
</dbReference>
<feature type="domain" description="UBA" evidence="17">
    <location>
        <begin position="637"/>
        <end position="678"/>
    </location>
</feature>
<gene>
    <name evidence="20" type="ORF">MATL_G00030860</name>
</gene>
<dbReference type="InterPro" id="IPR018200">
    <property type="entry name" value="USP_CS"/>
</dbReference>
<dbReference type="SMART" id="SM00165">
    <property type="entry name" value="UBA"/>
    <property type="match status" value="2"/>
</dbReference>
<reference evidence="20" key="1">
    <citation type="submission" date="2021-01" db="EMBL/GenBank/DDBJ databases">
        <authorList>
            <person name="Zahm M."/>
            <person name="Roques C."/>
            <person name="Cabau C."/>
            <person name="Klopp C."/>
            <person name="Donnadieu C."/>
            <person name="Jouanno E."/>
            <person name="Lampietro C."/>
            <person name="Louis A."/>
            <person name="Herpin A."/>
            <person name="Echchiki A."/>
            <person name="Berthelot C."/>
            <person name="Parey E."/>
            <person name="Roest-Crollius H."/>
            <person name="Braasch I."/>
            <person name="Postlethwait J."/>
            <person name="Bobe J."/>
            <person name="Montfort J."/>
            <person name="Bouchez O."/>
            <person name="Begum T."/>
            <person name="Mejri S."/>
            <person name="Adams A."/>
            <person name="Chen W.-J."/>
            <person name="Guiguen Y."/>
        </authorList>
    </citation>
    <scope>NUCLEOTIDE SEQUENCE</scope>
    <source>
        <strain evidence="20">YG-15Mar2019-1</strain>
        <tissue evidence="20">Brain</tissue>
    </source>
</reference>
<dbReference type="InterPro" id="IPR013083">
    <property type="entry name" value="Znf_RING/FYVE/PHD"/>
</dbReference>
<dbReference type="PIRSF" id="PIRSF016308">
    <property type="entry name" value="UBP"/>
    <property type="match status" value="1"/>
</dbReference>
<evidence type="ECO:0000256" key="10">
    <source>
        <dbReference type="ARBA" id="ARBA00022833"/>
    </source>
</evidence>
<dbReference type="OrthoDB" id="361536at2759"/>
<evidence type="ECO:0000259" key="19">
    <source>
        <dbReference type="PROSITE" id="PS50271"/>
    </source>
</evidence>